<feature type="transmembrane region" description="Helical" evidence="1">
    <location>
        <begin position="33"/>
        <end position="52"/>
    </location>
</feature>
<proteinExistence type="predicted"/>
<gene>
    <name evidence="2" type="ORF">G4Z05_05850</name>
</gene>
<comment type="caution">
    <text evidence="2">The sequence shown here is derived from an EMBL/GenBank/DDBJ whole genome shotgun (WGS) entry which is preliminary data.</text>
</comment>
<evidence type="ECO:0000313" key="2">
    <source>
        <dbReference type="EMBL" id="NEX78417.1"/>
    </source>
</evidence>
<protein>
    <submittedName>
        <fullName evidence="2">DUF1294 domain-containing protein</fullName>
    </submittedName>
</protein>
<organism evidence="2 3">
    <name type="scientific">Neobacillus thermocopriae</name>
    <dbReference type="NCBI Taxonomy" id="1215031"/>
    <lineage>
        <taxon>Bacteria</taxon>
        <taxon>Bacillati</taxon>
        <taxon>Bacillota</taxon>
        <taxon>Bacilli</taxon>
        <taxon>Bacillales</taxon>
        <taxon>Bacillaceae</taxon>
        <taxon>Neobacillus</taxon>
    </lineage>
</organism>
<keyword evidence="3" id="KW-1185">Reference proteome</keyword>
<evidence type="ECO:0000313" key="3">
    <source>
        <dbReference type="Proteomes" id="UP000481621"/>
    </source>
</evidence>
<feature type="transmembrane region" description="Helical" evidence="1">
    <location>
        <begin position="64"/>
        <end position="85"/>
    </location>
</feature>
<name>A0A6B3TRT3_9BACI</name>
<sequence length="88" mass="10088">MYTISIVFFIMTVTGFGLMGMDKRKAKKHQYRIPEMTLWLVALLGGAVGTYFGMQCFRHKTKHLSFRIGFPILAIIDIILFIKIVGVF</sequence>
<dbReference type="EMBL" id="JAAIUV010000006">
    <property type="protein sequence ID" value="NEX78417.1"/>
    <property type="molecule type" value="Genomic_DNA"/>
</dbReference>
<dbReference type="AlphaFoldDB" id="A0A6B3TRT3"/>
<keyword evidence="1" id="KW-1133">Transmembrane helix</keyword>
<dbReference type="InterPro" id="IPR010718">
    <property type="entry name" value="DUF1294"/>
</dbReference>
<evidence type="ECO:0000256" key="1">
    <source>
        <dbReference type="SAM" id="Phobius"/>
    </source>
</evidence>
<keyword evidence="1" id="KW-0472">Membrane</keyword>
<feature type="transmembrane region" description="Helical" evidence="1">
    <location>
        <begin position="6"/>
        <end position="21"/>
    </location>
</feature>
<dbReference type="Proteomes" id="UP000481621">
    <property type="component" value="Unassembled WGS sequence"/>
</dbReference>
<accession>A0A6B3TRT3</accession>
<reference evidence="2" key="1">
    <citation type="submission" date="2020-02" db="EMBL/GenBank/DDBJ databases">
        <title>Bacillus sedimentmangrovi sp. nov., isolated from sediment of the mangrove ecosystem.</title>
        <authorList>
            <person name="Liu G."/>
        </authorList>
    </citation>
    <scope>NUCLEOTIDE SEQUENCE [LARGE SCALE GENOMIC DNA]</scope>
    <source>
        <strain evidence="2">SgZ-7</strain>
    </source>
</reference>
<dbReference type="Pfam" id="PF06961">
    <property type="entry name" value="DUF1294"/>
    <property type="match status" value="1"/>
</dbReference>
<keyword evidence="1" id="KW-0812">Transmembrane</keyword>
<dbReference type="RefSeq" id="WP_163250904.1">
    <property type="nucleotide sequence ID" value="NZ_JAAIUV010000006.1"/>
</dbReference>